<dbReference type="InterPro" id="IPR046960">
    <property type="entry name" value="PPR_At4g14850-like_plant"/>
</dbReference>
<comment type="subcellular location">
    <subcellularLocation>
        <location evidence="1">Mitochondrion</location>
    </subcellularLocation>
</comment>
<keyword evidence="4" id="KW-0809">Transit peptide</keyword>
<feature type="repeat" description="PPR" evidence="6">
    <location>
        <begin position="133"/>
        <end position="167"/>
    </location>
</feature>
<dbReference type="NCBIfam" id="TIGR00756">
    <property type="entry name" value="PPR"/>
    <property type="match status" value="3"/>
</dbReference>
<dbReference type="GO" id="GO:0003723">
    <property type="term" value="F:RNA binding"/>
    <property type="evidence" value="ECO:0007669"/>
    <property type="project" value="InterPro"/>
</dbReference>
<dbReference type="GO" id="GO:0005739">
    <property type="term" value="C:mitochondrion"/>
    <property type="evidence" value="ECO:0007669"/>
    <property type="project" value="UniProtKB-SubCell"/>
</dbReference>
<dbReference type="GO" id="GO:0008270">
    <property type="term" value="F:zinc ion binding"/>
    <property type="evidence" value="ECO:0007669"/>
    <property type="project" value="InterPro"/>
</dbReference>
<accession>A0AAF1AWM1</accession>
<dbReference type="FunFam" id="1.25.40.10:FF:000488">
    <property type="entry name" value="Pentatricopeptide repeat-containing protein, mitochondrial"/>
    <property type="match status" value="1"/>
</dbReference>
<dbReference type="EMBL" id="CP093346">
    <property type="protein sequence ID" value="WOG98113.1"/>
    <property type="molecule type" value="Genomic_DNA"/>
</dbReference>
<dbReference type="InterPro" id="IPR002885">
    <property type="entry name" value="PPR_rpt"/>
</dbReference>
<evidence type="ECO:0000256" key="1">
    <source>
        <dbReference type="ARBA" id="ARBA00004173"/>
    </source>
</evidence>
<comment type="similarity">
    <text evidence="2">Belongs to the PPR family. PCMP-H subfamily.</text>
</comment>
<dbReference type="GO" id="GO:0009451">
    <property type="term" value="P:RNA modification"/>
    <property type="evidence" value="ECO:0007669"/>
    <property type="project" value="InterPro"/>
</dbReference>
<evidence type="ECO:0000256" key="6">
    <source>
        <dbReference type="PROSITE-ProRule" id="PRU00708"/>
    </source>
</evidence>
<gene>
    <name evidence="8" type="ORF">DCAR_0417454</name>
</gene>
<dbReference type="Pfam" id="PF20431">
    <property type="entry name" value="E_motif"/>
    <property type="match status" value="1"/>
</dbReference>
<dbReference type="FunFam" id="1.25.40.10:FF:000501">
    <property type="entry name" value="Putative pentatricopeptide repeat-containing protein mitochondrial"/>
    <property type="match status" value="1"/>
</dbReference>
<name>A0AAF1AWM1_DAUCS</name>
<feature type="repeat" description="PPR" evidence="6">
    <location>
        <begin position="335"/>
        <end position="369"/>
    </location>
</feature>
<keyword evidence="3" id="KW-0677">Repeat</keyword>
<keyword evidence="9" id="KW-1185">Reference proteome</keyword>
<organism evidence="8 9">
    <name type="scientific">Daucus carota subsp. sativus</name>
    <name type="common">Carrot</name>
    <dbReference type="NCBI Taxonomy" id="79200"/>
    <lineage>
        <taxon>Eukaryota</taxon>
        <taxon>Viridiplantae</taxon>
        <taxon>Streptophyta</taxon>
        <taxon>Embryophyta</taxon>
        <taxon>Tracheophyta</taxon>
        <taxon>Spermatophyta</taxon>
        <taxon>Magnoliopsida</taxon>
        <taxon>eudicotyledons</taxon>
        <taxon>Gunneridae</taxon>
        <taxon>Pentapetalae</taxon>
        <taxon>asterids</taxon>
        <taxon>campanulids</taxon>
        <taxon>Apiales</taxon>
        <taxon>Apiaceae</taxon>
        <taxon>Apioideae</taxon>
        <taxon>Scandiceae</taxon>
        <taxon>Daucinae</taxon>
        <taxon>Daucus</taxon>
        <taxon>Daucus sect. Daucus</taxon>
    </lineage>
</organism>
<dbReference type="Pfam" id="PF13041">
    <property type="entry name" value="PPR_2"/>
    <property type="match status" value="2"/>
</dbReference>
<dbReference type="AlphaFoldDB" id="A0AAF1AWM1"/>
<sequence>MNLKNIQKCTSLLNHSLHIFSSTSNTMIRKLTSYSLPPNSTNSKFAISNSNLKQALLEMAFQGTEMKFEGYDLLLNECVSQKGLIEGQRVQAHMIKTQYLPPVYLRNRLIVFYTKCECLEDARMVFDEIPERNVVSWTAMISGYSRRGYASEALVLFVEMLKSGIEPNEFTFATVLTSCSGVSGLLHGRQIHSHIIKLSFDAHVYVGSSLLDLYAKTGWIHEARVVFDGLPERDVVSCTAIISGYAQLGFDEEALKLFCQLQEEGMISNYVTYASVLTAISGLAAYEHGRQVHSHVLRFQLPSYAVLQNSLIDMYSKCGNLTYSRRIFDNMSERTVITWNTMLVGYSKHGRGQDAVKVFELMREENKVLPDKVTFLALLSACSHGGMENRGLEFFDEMVRGKTGVEPDIGHYGTVVDLLGRAGQIEKAFKFVKDMPFEPTGAIWGSLLGACSVHQNVDIGQYVGSQLLIIEPENAGNYVVLSNLLASAGRWNEVRVVRDMMMEKAITKEPGKSWIELDKTIHTFHADDRSHPQKEEVAEKVREMSVKVREAGYVPNLSCVLYDVDEEQKGKMLLGHSEKLALAFALMCTPQKRPIRVMKNLRICVDCHNFAKFVSKIYEREIYLRDKSRYHHIVDGVCSCGNYW</sequence>
<dbReference type="PANTHER" id="PTHR47926">
    <property type="entry name" value="PENTATRICOPEPTIDE REPEAT-CONTAINING PROTEIN"/>
    <property type="match status" value="1"/>
</dbReference>
<evidence type="ECO:0000259" key="7">
    <source>
        <dbReference type="Pfam" id="PF14432"/>
    </source>
</evidence>
<dbReference type="PROSITE" id="PS51375">
    <property type="entry name" value="PPR"/>
    <property type="match status" value="3"/>
</dbReference>
<dbReference type="PANTHER" id="PTHR47926:SF466">
    <property type="entry name" value="(WILD MALAYSIAN BANANA) HYPOTHETICAL PROTEIN"/>
    <property type="match status" value="1"/>
</dbReference>
<evidence type="ECO:0000256" key="2">
    <source>
        <dbReference type="ARBA" id="ARBA00006643"/>
    </source>
</evidence>
<dbReference type="FunFam" id="1.25.40.10:FF:000366">
    <property type="entry name" value="Pentatricopeptide (PPR) repeat-containing protein"/>
    <property type="match status" value="1"/>
</dbReference>
<dbReference type="InterPro" id="IPR046848">
    <property type="entry name" value="E_motif"/>
</dbReference>
<dbReference type="KEGG" id="dcr:108216857"/>
<keyword evidence="5" id="KW-0496">Mitochondrion</keyword>
<evidence type="ECO:0000256" key="4">
    <source>
        <dbReference type="ARBA" id="ARBA00022946"/>
    </source>
</evidence>
<feature type="domain" description="DYW" evidence="7">
    <location>
        <begin position="552"/>
        <end position="644"/>
    </location>
</feature>
<reference evidence="8" key="2">
    <citation type="submission" date="2022-03" db="EMBL/GenBank/DDBJ databases">
        <title>Draft title - Genomic analysis of global carrot germplasm unveils the trajectory of domestication and the origin of high carotenoid orange carrot.</title>
        <authorList>
            <person name="Iorizzo M."/>
            <person name="Ellison S."/>
            <person name="Senalik D."/>
            <person name="Macko-Podgorni A."/>
            <person name="Grzebelus D."/>
            <person name="Bostan H."/>
            <person name="Rolling W."/>
            <person name="Curaba J."/>
            <person name="Simon P."/>
        </authorList>
    </citation>
    <scope>NUCLEOTIDE SEQUENCE</scope>
    <source>
        <tissue evidence="8">Leaf</tissue>
    </source>
</reference>
<feature type="repeat" description="PPR" evidence="6">
    <location>
        <begin position="234"/>
        <end position="268"/>
    </location>
</feature>
<protein>
    <recommendedName>
        <fullName evidence="7">DYW domain-containing protein</fullName>
    </recommendedName>
</protein>
<dbReference type="InterPro" id="IPR032867">
    <property type="entry name" value="DYW_dom"/>
</dbReference>
<evidence type="ECO:0000256" key="5">
    <source>
        <dbReference type="ARBA" id="ARBA00023128"/>
    </source>
</evidence>
<dbReference type="InterPro" id="IPR011990">
    <property type="entry name" value="TPR-like_helical_dom_sf"/>
</dbReference>
<evidence type="ECO:0000313" key="9">
    <source>
        <dbReference type="Proteomes" id="UP000077755"/>
    </source>
</evidence>
<evidence type="ECO:0000256" key="3">
    <source>
        <dbReference type="ARBA" id="ARBA00022737"/>
    </source>
</evidence>
<dbReference type="Pfam" id="PF01535">
    <property type="entry name" value="PPR"/>
    <property type="match status" value="4"/>
</dbReference>
<proteinExistence type="inferred from homology"/>
<dbReference type="Pfam" id="PF14432">
    <property type="entry name" value="DYW_deaminase"/>
    <property type="match status" value="1"/>
</dbReference>
<dbReference type="Gene3D" id="1.25.40.10">
    <property type="entry name" value="Tetratricopeptide repeat domain"/>
    <property type="match status" value="3"/>
</dbReference>
<evidence type="ECO:0000313" key="8">
    <source>
        <dbReference type="EMBL" id="WOG98113.1"/>
    </source>
</evidence>
<dbReference type="Proteomes" id="UP000077755">
    <property type="component" value="Chromosome 4"/>
</dbReference>
<reference evidence="8" key="1">
    <citation type="journal article" date="2016" name="Nat. Genet.">
        <title>A high-quality carrot genome assembly provides new insights into carotenoid accumulation and asterid genome evolution.</title>
        <authorList>
            <person name="Iorizzo M."/>
            <person name="Ellison S."/>
            <person name="Senalik D."/>
            <person name="Zeng P."/>
            <person name="Satapoomin P."/>
            <person name="Huang J."/>
            <person name="Bowman M."/>
            <person name="Iovene M."/>
            <person name="Sanseverino W."/>
            <person name="Cavagnaro P."/>
            <person name="Yildiz M."/>
            <person name="Macko-Podgorni A."/>
            <person name="Moranska E."/>
            <person name="Grzebelus E."/>
            <person name="Grzebelus D."/>
            <person name="Ashrafi H."/>
            <person name="Zheng Z."/>
            <person name="Cheng S."/>
            <person name="Spooner D."/>
            <person name="Van Deynze A."/>
            <person name="Simon P."/>
        </authorList>
    </citation>
    <scope>NUCLEOTIDE SEQUENCE</scope>
    <source>
        <tissue evidence="8">Leaf</tissue>
    </source>
</reference>
<dbReference type="FunFam" id="1.25.40.10:FF:000144">
    <property type="entry name" value="Pentatricopeptide repeat-containing protein, mitochondrial"/>
    <property type="match status" value="1"/>
</dbReference>